<dbReference type="SUPFAM" id="SSF63737">
    <property type="entry name" value="Leukotriene A4 hydrolase N-terminal domain"/>
    <property type="match status" value="1"/>
</dbReference>
<accession>A0ABR3G0D4</accession>
<dbReference type="InterPro" id="IPR042097">
    <property type="entry name" value="Aminopeptidase_N-like_N_sf"/>
</dbReference>
<dbReference type="InterPro" id="IPR050344">
    <property type="entry name" value="Peptidase_M1_aminopeptidases"/>
</dbReference>
<dbReference type="EC" id="3.4.11.2" evidence="11"/>
<evidence type="ECO:0000256" key="5">
    <source>
        <dbReference type="ARBA" id="ARBA00022723"/>
    </source>
</evidence>
<organism evidence="11 12">
    <name type="scientific">Marasmius crinis-equi</name>
    <dbReference type="NCBI Taxonomy" id="585013"/>
    <lineage>
        <taxon>Eukaryota</taxon>
        <taxon>Fungi</taxon>
        <taxon>Dikarya</taxon>
        <taxon>Basidiomycota</taxon>
        <taxon>Agaricomycotina</taxon>
        <taxon>Agaricomycetes</taxon>
        <taxon>Agaricomycetidae</taxon>
        <taxon>Agaricales</taxon>
        <taxon>Marasmiineae</taxon>
        <taxon>Marasmiaceae</taxon>
        <taxon>Marasmius</taxon>
    </lineage>
</organism>
<keyword evidence="12" id="KW-1185">Reference proteome</keyword>
<dbReference type="Pfam" id="PF01433">
    <property type="entry name" value="Peptidase_M1"/>
    <property type="match status" value="1"/>
</dbReference>
<keyword evidence="3 11" id="KW-0031">Aminopeptidase</keyword>
<keyword evidence="4" id="KW-0645">Protease</keyword>
<evidence type="ECO:0000256" key="1">
    <source>
        <dbReference type="ARBA" id="ARBA00001947"/>
    </source>
</evidence>
<sequence>MSTSTSNSANDGRLPTNVKPTHYNLTIRTDLEKLVFEGFVKVSLDVIESTDTIVLNSSGLDLGTAAVLLEDSRVREIEQVTFEKEKRVAFKFPAEFHAGSKVQLYLGFSGKLLDNQVGYYLSSWEDEGRTKHYALTQFAPIDARRAFPCWDEPELKATYAITLISRIGSTNLSNMPVLDEKPFSVQEHSEFSDSFKNLDSAWKITRFETTPLMSSYIVAYANGEFSHLETSAKLPLSGMTVPLRMYATPDLIHQAQFALELKSKVLPLCEKLFDVEYPLPKLDTLVVSNFGGAMENWGLITGRTRSFLLDPKSTDMWAKKLVIRIHSHEIAHMWFGNITTMKWWDNLYLNEGKFLLLPMAFALRL</sequence>
<keyword evidence="7" id="KW-0862">Zinc</keyword>
<dbReference type="Proteomes" id="UP001465976">
    <property type="component" value="Unassembled WGS sequence"/>
</dbReference>
<evidence type="ECO:0000259" key="9">
    <source>
        <dbReference type="Pfam" id="PF01433"/>
    </source>
</evidence>
<dbReference type="PANTHER" id="PTHR11533">
    <property type="entry name" value="PROTEASE M1 ZINC METALLOPROTEASE"/>
    <property type="match status" value="1"/>
</dbReference>
<name>A0ABR3G0D4_9AGAR</name>
<comment type="cofactor">
    <cofactor evidence="1">
        <name>Zn(2+)</name>
        <dbReference type="ChEBI" id="CHEBI:29105"/>
    </cofactor>
</comment>
<keyword evidence="8" id="KW-0482">Metalloprotease</keyword>
<dbReference type="InterPro" id="IPR027268">
    <property type="entry name" value="Peptidase_M4/M1_CTD_sf"/>
</dbReference>
<dbReference type="InterPro" id="IPR045357">
    <property type="entry name" value="Aminopeptidase_N-like_N"/>
</dbReference>
<comment type="caution">
    <text evidence="11">The sequence shown here is derived from an EMBL/GenBank/DDBJ whole genome shotgun (WGS) entry which is preliminary data.</text>
</comment>
<dbReference type="Pfam" id="PF17900">
    <property type="entry name" value="Peptidase_M1_N"/>
    <property type="match status" value="1"/>
</dbReference>
<dbReference type="GO" id="GO:0016285">
    <property type="term" value="F:alanyl aminopeptidase activity"/>
    <property type="evidence" value="ECO:0007669"/>
    <property type="project" value="UniProtKB-EC"/>
</dbReference>
<dbReference type="InterPro" id="IPR014782">
    <property type="entry name" value="Peptidase_M1_dom"/>
</dbReference>
<feature type="domain" description="Aminopeptidase N-like N-terminal" evidence="10">
    <location>
        <begin position="19"/>
        <end position="217"/>
    </location>
</feature>
<dbReference type="SUPFAM" id="SSF55486">
    <property type="entry name" value="Metalloproteases ('zincins'), catalytic domain"/>
    <property type="match status" value="1"/>
</dbReference>
<evidence type="ECO:0000256" key="6">
    <source>
        <dbReference type="ARBA" id="ARBA00022801"/>
    </source>
</evidence>
<dbReference type="InterPro" id="IPR034016">
    <property type="entry name" value="M1_APN-typ"/>
</dbReference>
<dbReference type="InterPro" id="IPR001930">
    <property type="entry name" value="Peptidase_M1"/>
</dbReference>
<dbReference type="EMBL" id="JBAHYK010000016">
    <property type="protein sequence ID" value="KAL0581101.1"/>
    <property type="molecule type" value="Genomic_DNA"/>
</dbReference>
<evidence type="ECO:0000313" key="12">
    <source>
        <dbReference type="Proteomes" id="UP001465976"/>
    </source>
</evidence>
<protein>
    <submittedName>
        <fullName evidence="11">Aminopeptidase 2 mitochondrial</fullName>
        <ecNumber evidence="11">3.4.11.2</ecNumber>
    </submittedName>
</protein>
<evidence type="ECO:0000313" key="11">
    <source>
        <dbReference type="EMBL" id="KAL0581101.1"/>
    </source>
</evidence>
<gene>
    <name evidence="11" type="primary">APE2_1</name>
    <name evidence="11" type="ORF">V5O48_000890</name>
</gene>
<evidence type="ECO:0000256" key="4">
    <source>
        <dbReference type="ARBA" id="ARBA00022670"/>
    </source>
</evidence>
<dbReference type="PANTHER" id="PTHR11533:SF174">
    <property type="entry name" value="PUROMYCIN-SENSITIVE AMINOPEPTIDASE-RELATED"/>
    <property type="match status" value="1"/>
</dbReference>
<dbReference type="CDD" id="cd09601">
    <property type="entry name" value="M1_APN-Q_like"/>
    <property type="match status" value="1"/>
</dbReference>
<proteinExistence type="inferred from homology"/>
<dbReference type="PRINTS" id="PR00756">
    <property type="entry name" value="ALADIPTASE"/>
</dbReference>
<evidence type="ECO:0000256" key="7">
    <source>
        <dbReference type="ARBA" id="ARBA00022833"/>
    </source>
</evidence>
<evidence type="ECO:0000256" key="3">
    <source>
        <dbReference type="ARBA" id="ARBA00022438"/>
    </source>
</evidence>
<evidence type="ECO:0000259" key="10">
    <source>
        <dbReference type="Pfam" id="PF17900"/>
    </source>
</evidence>
<keyword evidence="6 11" id="KW-0378">Hydrolase</keyword>
<dbReference type="Gene3D" id="1.10.390.10">
    <property type="entry name" value="Neutral Protease Domain 2"/>
    <property type="match status" value="1"/>
</dbReference>
<comment type="similarity">
    <text evidence="2">Belongs to the peptidase M1 family.</text>
</comment>
<evidence type="ECO:0000256" key="8">
    <source>
        <dbReference type="ARBA" id="ARBA00023049"/>
    </source>
</evidence>
<evidence type="ECO:0000256" key="2">
    <source>
        <dbReference type="ARBA" id="ARBA00010136"/>
    </source>
</evidence>
<feature type="domain" description="Peptidase M1 membrane alanine aminopeptidase" evidence="9">
    <location>
        <begin position="257"/>
        <end position="352"/>
    </location>
</feature>
<keyword evidence="5" id="KW-0479">Metal-binding</keyword>
<reference evidence="11 12" key="1">
    <citation type="submission" date="2024-02" db="EMBL/GenBank/DDBJ databases">
        <title>A draft genome for the cacao thread blight pathogen Marasmius crinis-equi.</title>
        <authorList>
            <person name="Cohen S.P."/>
            <person name="Baruah I.K."/>
            <person name="Amoako-Attah I."/>
            <person name="Bukari Y."/>
            <person name="Meinhardt L.W."/>
            <person name="Bailey B.A."/>
        </authorList>
    </citation>
    <scope>NUCLEOTIDE SEQUENCE [LARGE SCALE GENOMIC DNA]</scope>
    <source>
        <strain evidence="11 12">GH-76</strain>
    </source>
</reference>
<dbReference type="Gene3D" id="2.60.40.1730">
    <property type="entry name" value="tricorn interacting facor f3 domain"/>
    <property type="match status" value="1"/>
</dbReference>